<proteinExistence type="predicted"/>
<dbReference type="Pfam" id="PF00551">
    <property type="entry name" value="Formyl_trans_N"/>
    <property type="match status" value="1"/>
</dbReference>
<feature type="compositionally biased region" description="Basic and acidic residues" evidence="2">
    <location>
        <begin position="36"/>
        <end position="48"/>
    </location>
</feature>
<feature type="region of interest" description="Disordered" evidence="2">
    <location>
        <begin position="1"/>
        <end position="234"/>
    </location>
</feature>
<feature type="compositionally biased region" description="Acidic residues" evidence="2">
    <location>
        <begin position="9"/>
        <end position="25"/>
    </location>
</feature>
<dbReference type="AlphaFoldDB" id="A0AAW0RM78"/>
<dbReference type="PANTHER" id="PTHR11138:SF5">
    <property type="entry name" value="METHIONYL-TRNA FORMYLTRANSFERASE, MITOCHONDRIAL"/>
    <property type="match status" value="1"/>
</dbReference>
<protein>
    <recommendedName>
        <fullName evidence="1">methionyl-tRNA formyltransferase</fullName>
        <ecNumber evidence="1">2.1.2.9</ecNumber>
    </recommendedName>
</protein>
<feature type="compositionally biased region" description="Acidic residues" evidence="2">
    <location>
        <begin position="184"/>
        <end position="204"/>
    </location>
</feature>
<dbReference type="Gene3D" id="3.40.50.12230">
    <property type="match status" value="1"/>
</dbReference>
<feature type="domain" description="Formyl transferase N-terminal" evidence="3">
    <location>
        <begin position="445"/>
        <end position="600"/>
    </location>
</feature>
<evidence type="ECO:0000313" key="4">
    <source>
        <dbReference type="EMBL" id="KAK8143068.1"/>
    </source>
</evidence>
<keyword evidence="5" id="KW-1185">Reference proteome</keyword>
<name>A0AAW0RM78_9HYPO</name>
<gene>
    <name evidence="4" type="primary">FMT1</name>
    <name evidence="4" type="ORF">G3M48_007784</name>
</gene>
<dbReference type="PANTHER" id="PTHR11138">
    <property type="entry name" value="METHIONYL-TRNA FORMYLTRANSFERASE"/>
    <property type="match status" value="1"/>
</dbReference>
<dbReference type="CDD" id="cd08646">
    <property type="entry name" value="FMT_core_Met-tRNA-FMT_N"/>
    <property type="match status" value="1"/>
</dbReference>
<dbReference type="Proteomes" id="UP001397290">
    <property type="component" value="Unassembled WGS sequence"/>
</dbReference>
<accession>A0AAW0RM78</accession>
<dbReference type="GO" id="GO:0005739">
    <property type="term" value="C:mitochondrion"/>
    <property type="evidence" value="ECO:0007669"/>
    <property type="project" value="TreeGrafter"/>
</dbReference>
<comment type="caution">
    <text evidence="4">The sequence shown here is derived from an EMBL/GenBank/DDBJ whole genome shotgun (WGS) entry which is preliminary data.</text>
</comment>
<evidence type="ECO:0000256" key="1">
    <source>
        <dbReference type="ARBA" id="ARBA00012261"/>
    </source>
</evidence>
<organism evidence="4 5">
    <name type="scientific">Beauveria asiatica</name>
    <dbReference type="NCBI Taxonomy" id="1069075"/>
    <lineage>
        <taxon>Eukaryota</taxon>
        <taxon>Fungi</taxon>
        <taxon>Dikarya</taxon>
        <taxon>Ascomycota</taxon>
        <taxon>Pezizomycotina</taxon>
        <taxon>Sordariomycetes</taxon>
        <taxon>Hypocreomycetidae</taxon>
        <taxon>Hypocreales</taxon>
        <taxon>Cordycipitaceae</taxon>
        <taxon>Beauveria</taxon>
    </lineage>
</organism>
<feature type="compositionally biased region" description="Basic and acidic residues" evidence="2">
    <location>
        <begin position="171"/>
        <end position="183"/>
    </location>
</feature>
<sequence>MNPHPSMEDVVEEEEEEADDDDDDVGASQSQSSSANEERPLRRSERRGIALLDSIEVDSCADSLTSREGPPSSSSRSSSGGGGSGSSEHEMDEMDVDGDERRPRGGYVGDGDKVEENGVATDGVHAELTYGDVEEEEEGTPKPVKRRRLSSASASASPTELHVVVVAAAPHDSDTGGQHHHEQDDDTEQDDDDDDDDGEDDDDVQDKTTRTRIPAQQPTFQPAPRFKPAAPEDEPFFASGGQVCTAAAPCSPPPRRGAAKYLAGGLASQLQGLLSKVKGIVETGNNNNSDDNDDDATGAVARVLVEEVRLGARMHLVRGRRILSRGPVAAAQCYMLAGGGGGGADARMVKEGSVLRIMPAPAWNVHLGEEWTVALRRVALSASSFGGVCQQQHHRLAAAWACAAARQTQTTTALHSNSSSSSSSSSRRRFATSRVLAKGVTEPLKILFCGSDPFSCASLRALHQEQLENKELVEEIEVMVMPGKKVGRGLKENARVPCKELAEELGLKIHERPSFEDWTLPPGFNLVVAVSFGLFVPPRILSSAKYGGLNIHPSLLPHLRGPAPIHRAFLRGDPFTGISLQTLSPKAFDHGTILAQTPAPGIPLDPYQPFPAFKRDLAARGAEMLVEGLRAGLHVPPHDDAGWWAATQDGGDNNNNNKAALVHAPKTSKEDQEVDWKTWTADDLMRRMNVFNTVWTRGVVQGAGKRAGAVRRVLFTRARAASPDEAAGFKREQLATLVNSSDVRYEMPVKVDGATDNCYFPLAKGTWVCVTNAKMEGTNGRGAMSALRKIFRAPDQPF</sequence>
<evidence type="ECO:0000313" key="5">
    <source>
        <dbReference type="Proteomes" id="UP001397290"/>
    </source>
</evidence>
<reference evidence="4 5" key="1">
    <citation type="submission" date="2020-02" db="EMBL/GenBank/DDBJ databases">
        <title>Comparative genomics of the hypocrealean fungal genus Beauvera.</title>
        <authorList>
            <person name="Showalter D.N."/>
            <person name="Bushley K.E."/>
            <person name="Rehner S.A."/>
        </authorList>
    </citation>
    <scope>NUCLEOTIDE SEQUENCE [LARGE SCALE GENOMIC DNA]</scope>
    <source>
        <strain evidence="4 5">ARSEF4384</strain>
    </source>
</reference>
<feature type="compositionally biased region" description="Low complexity" evidence="2">
    <location>
        <begin position="66"/>
        <end position="78"/>
    </location>
</feature>
<dbReference type="InterPro" id="IPR041711">
    <property type="entry name" value="Met-tRNA-FMT_N"/>
</dbReference>
<dbReference type="InterPro" id="IPR036477">
    <property type="entry name" value="Formyl_transf_N_sf"/>
</dbReference>
<dbReference type="InterPro" id="IPR002376">
    <property type="entry name" value="Formyl_transf_N"/>
</dbReference>
<evidence type="ECO:0000256" key="2">
    <source>
        <dbReference type="SAM" id="MobiDB-lite"/>
    </source>
</evidence>
<dbReference type="EC" id="2.1.2.9" evidence="1"/>
<dbReference type="EMBL" id="JAAHCF010000560">
    <property type="protein sequence ID" value="KAK8143068.1"/>
    <property type="molecule type" value="Genomic_DNA"/>
</dbReference>
<evidence type="ECO:0000259" key="3">
    <source>
        <dbReference type="Pfam" id="PF00551"/>
    </source>
</evidence>
<dbReference type="GO" id="GO:0004479">
    <property type="term" value="F:methionyl-tRNA formyltransferase activity"/>
    <property type="evidence" value="ECO:0007669"/>
    <property type="project" value="UniProtKB-EC"/>
</dbReference>
<dbReference type="SUPFAM" id="SSF53328">
    <property type="entry name" value="Formyltransferase"/>
    <property type="match status" value="1"/>
</dbReference>